<feature type="transmembrane region" description="Helical" evidence="1">
    <location>
        <begin position="141"/>
        <end position="164"/>
    </location>
</feature>
<reference evidence="3" key="1">
    <citation type="submission" date="2019-11" db="EMBL/GenBank/DDBJ databases">
        <title>Complete genome sequence of Corynebacterium kalinowskii 1959, a novel Corynebacterium species isolated from soil of a small paddock in Vilsendorf, Germany.</title>
        <authorList>
            <person name="Schaffert L."/>
            <person name="Ruwe M."/>
            <person name="Milse J."/>
            <person name="Hanuschka K."/>
            <person name="Ortseifen V."/>
            <person name="Droste J."/>
            <person name="Brandt D."/>
            <person name="Schlueter L."/>
            <person name="Kutter Y."/>
            <person name="Vinke S."/>
            <person name="Viehoefer P."/>
            <person name="Jacob L."/>
            <person name="Luebke N.-C."/>
            <person name="Schulte-Berndt E."/>
            <person name="Hain C."/>
            <person name="Linder M."/>
            <person name="Schmidt P."/>
            <person name="Wollenschlaeger L."/>
            <person name="Luttermann T."/>
            <person name="Thieme E."/>
            <person name="Hassa J."/>
            <person name="Haak M."/>
            <person name="Wittchen M."/>
            <person name="Mentz A."/>
            <person name="Persicke M."/>
            <person name="Busche T."/>
            <person name="Ruckert C."/>
        </authorList>
    </citation>
    <scope>NUCLEOTIDE SEQUENCE [LARGE SCALE GENOMIC DNA]</scope>
    <source>
        <strain evidence="3">1959</strain>
    </source>
</reference>
<feature type="transmembrane region" description="Helical" evidence="1">
    <location>
        <begin position="329"/>
        <end position="345"/>
    </location>
</feature>
<dbReference type="AlphaFoldDB" id="A0A6B8VMW2"/>
<accession>A0A6B8VMW2</accession>
<evidence type="ECO:0000313" key="2">
    <source>
        <dbReference type="EMBL" id="QGU01091.1"/>
    </source>
</evidence>
<feature type="transmembrane region" description="Helical" evidence="1">
    <location>
        <begin position="306"/>
        <end position="322"/>
    </location>
</feature>
<feature type="transmembrane region" description="Helical" evidence="1">
    <location>
        <begin position="252"/>
        <end position="272"/>
    </location>
</feature>
<gene>
    <name evidence="2" type="ORF">CKALI_00950</name>
</gene>
<feature type="transmembrane region" description="Helical" evidence="1">
    <location>
        <begin position="365"/>
        <end position="383"/>
    </location>
</feature>
<proteinExistence type="predicted"/>
<dbReference type="RefSeq" id="WP_156191527.1">
    <property type="nucleotide sequence ID" value="NZ_CP046452.1"/>
</dbReference>
<feature type="transmembrane region" description="Helical" evidence="1">
    <location>
        <begin position="77"/>
        <end position="95"/>
    </location>
</feature>
<evidence type="ECO:0008006" key="4">
    <source>
        <dbReference type="Google" id="ProtNLM"/>
    </source>
</evidence>
<keyword evidence="1" id="KW-0472">Membrane</keyword>
<dbReference type="KEGG" id="ckw:CKALI_00950"/>
<keyword evidence="1" id="KW-0812">Transmembrane</keyword>
<feature type="transmembrane region" description="Helical" evidence="1">
    <location>
        <begin position="284"/>
        <end position="300"/>
    </location>
</feature>
<keyword evidence="3" id="KW-1185">Reference proteome</keyword>
<dbReference type="Proteomes" id="UP000427071">
    <property type="component" value="Chromosome"/>
</dbReference>
<dbReference type="EMBL" id="CP046452">
    <property type="protein sequence ID" value="QGU01091.1"/>
    <property type="molecule type" value="Genomic_DNA"/>
</dbReference>
<sequence length="406" mass="44991">MPFLLLLLGWTASRWLLVKQTYGPQRWIFGDVHYYFSELANEKQGGEALKEYPEANLWLLRVIDLFAPDNQASIEQYYVGFILSLDLLFFALLIHRKHYLAGIFWVLFGFVVGPIFLTRLDLVPGLLVGVFAYLLARHPKVSAAFLAAATMMKLWPGVLAASLVGHWKSKQSWLRIGVFVGSMAAMALVTITTQGFDRLLSPLDYQAERGLQIESIAATPFIVLAATGGGGYQIRYAASKSFEITGPGVDTATSVASAALYLTVLLAAAVVLRRLFRHTWRSSEAIALAMVLIVAVLVTNKVFSPQYMVWLAPITAVILCFTPNRLAKINAVVVLAITWLTQYVYPGNYDSLMTNDPDFMPTLALATRNILMVVLLVLTVLWWRREATAPVPALDDQASEASTRVN</sequence>
<keyword evidence="1" id="KW-1133">Transmembrane helix</keyword>
<evidence type="ECO:0000313" key="3">
    <source>
        <dbReference type="Proteomes" id="UP000427071"/>
    </source>
</evidence>
<protein>
    <recommendedName>
        <fullName evidence="4">DUF2029 domain-containing protein</fullName>
    </recommendedName>
</protein>
<feature type="transmembrane region" description="Helical" evidence="1">
    <location>
        <begin position="102"/>
        <end position="135"/>
    </location>
</feature>
<organism evidence="2 3">
    <name type="scientific">Corynebacterium kalinowskii</name>
    <dbReference type="NCBI Taxonomy" id="2675216"/>
    <lineage>
        <taxon>Bacteria</taxon>
        <taxon>Bacillati</taxon>
        <taxon>Actinomycetota</taxon>
        <taxon>Actinomycetes</taxon>
        <taxon>Mycobacteriales</taxon>
        <taxon>Corynebacteriaceae</taxon>
        <taxon>Corynebacterium</taxon>
    </lineage>
</organism>
<feature type="transmembrane region" description="Helical" evidence="1">
    <location>
        <begin position="176"/>
        <end position="196"/>
    </location>
</feature>
<name>A0A6B8VMW2_9CORY</name>
<evidence type="ECO:0000256" key="1">
    <source>
        <dbReference type="SAM" id="Phobius"/>
    </source>
</evidence>